<protein>
    <recommendedName>
        <fullName evidence="1">Putative Se/S carrier protein-like domain-containing protein</fullName>
    </recommendedName>
</protein>
<comment type="caution">
    <text evidence="2">The sequence shown here is derived from an EMBL/GenBank/DDBJ whole genome shotgun (WGS) entry which is preliminary data.</text>
</comment>
<keyword evidence="3" id="KW-1185">Reference proteome</keyword>
<dbReference type="RefSeq" id="WP_075724839.1">
    <property type="nucleotide sequence ID" value="NZ_LTDM01000007.1"/>
</dbReference>
<reference evidence="2 3" key="1">
    <citation type="submission" date="2016-02" db="EMBL/GenBank/DDBJ databases">
        <title>Genome sequence of Tissierella creatinophila DSM 6911.</title>
        <authorList>
            <person name="Poehlein A."/>
            <person name="Daniel R."/>
        </authorList>
    </citation>
    <scope>NUCLEOTIDE SEQUENCE [LARGE SCALE GENOMIC DNA]</scope>
    <source>
        <strain evidence="2 3">DSM 6911</strain>
    </source>
</reference>
<sequence length="86" mass="9906">MEEYGLTTFKSTQFALQGESILKEEKIIFKTIPTPREVSQSCGLALLFGIDDIEEVKNLIEEKRLNIDGLYKYTKENHRAKAEKIL</sequence>
<organism evidence="2 3">
    <name type="scientific">Tissierella creatinophila DSM 6911</name>
    <dbReference type="NCBI Taxonomy" id="1123403"/>
    <lineage>
        <taxon>Bacteria</taxon>
        <taxon>Bacillati</taxon>
        <taxon>Bacillota</taxon>
        <taxon>Tissierellia</taxon>
        <taxon>Tissierellales</taxon>
        <taxon>Tissierellaceae</taxon>
        <taxon>Tissierella</taxon>
    </lineage>
</organism>
<proteinExistence type="predicted"/>
<name>A0A1U7M7X1_TISCR</name>
<dbReference type="InterPro" id="IPR021778">
    <property type="entry name" value="Se/S_carrier-like"/>
</dbReference>
<evidence type="ECO:0000313" key="3">
    <source>
        <dbReference type="Proteomes" id="UP000186112"/>
    </source>
</evidence>
<dbReference type="Pfam" id="PF11823">
    <property type="entry name" value="Se_S_carrier"/>
    <property type="match status" value="1"/>
</dbReference>
<accession>A0A1U7M7X1</accession>
<evidence type="ECO:0000313" key="2">
    <source>
        <dbReference type="EMBL" id="OLS03412.1"/>
    </source>
</evidence>
<gene>
    <name evidence="2" type="ORF">TICRE_05240</name>
</gene>
<dbReference type="EMBL" id="LTDM01000007">
    <property type="protein sequence ID" value="OLS03412.1"/>
    <property type="molecule type" value="Genomic_DNA"/>
</dbReference>
<dbReference type="AlphaFoldDB" id="A0A1U7M7X1"/>
<evidence type="ECO:0000259" key="1">
    <source>
        <dbReference type="Pfam" id="PF11823"/>
    </source>
</evidence>
<feature type="domain" description="Putative Se/S carrier protein-like" evidence="1">
    <location>
        <begin position="5"/>
        <end position="72"/>
    </location>
</feature>
<dbReference type="Proteomes" id="UP000186112">
    <property type="component" value="Unassembled WGS sequence"/>
</dbReference>